<evidence type="ECO:0000313" key="3">
    <source>
        <dbReference type="EMBL" id="EIJ35224.1"/>
    </source>
</evidence>
<evidence type="ECO:0000313" key="4">
    <source>
        <dbReference type="Proteomes" id="UP000005317"/>
    </source>
</evidence>
<dbReference type="InterPro" id="IPR011990">
    <property type="entry name" value="TPR-like_helical_dom_sf"/>
</dbReference>
<protein>
    <recommendedName>
        <fullName evidence="2">TIR domain-containing protein</fullName>
    </recommendedName>
</protein>
<dbReference type="Gene3D" id="3.40.50.300">
    <property type="entry name" value="P-loop containing nucleotide triphosphate hydrolases"/>
    <property type="match status" value="1"/>
</dbReference>
<dbReference type="PROSITE" id="PS50104">
    <property type="entry name" value="TIR"/>
    <property type="match status" value="1"/>
</dbReference>
<dbReference type="InterPro" id="IPR027417">
    <property type="entry name" value="P-loop_NTPase"/>
</dbReference>
<dbReference type="SUPFAM" id="SSF52200">
    <property type="entry name" value="Toll/Interleukin receptor TIR domain"/>
    <property type="match status" value="1"/>
</dbReference>
<evidence type="ECO:0000259" key="2">
    <source>
        <dbReference type="PROSITE" id="PS50104"/>
    </source>
</evidence>
<dbReference type="InterPro" id="IPR000157">
    <property type="entry name" value="TIR_dom"/>
</dbReference>
<dbReference type="InterPro" id="IPR035897">
    <property type="entry name" value="Toll_tir_struct_dom_sf"/>
</dbReference>
<dbReference type="SUPFAM" id="SSF52540">
    <property type="entry name" value="P-loop containing nucleoside triphosphate hydrolases"/>
    <property type="match status" value="1"/>
</dbReference>
<feature type="region of interest" description="Disordered" evidence="1">
    <location>
        <begin position="856"/>
        <end position="895"/>
    </location>
</feature>
<dbReference type="OrthoDB" id="1426235at2"/>
<evidence type="ECO:0000256" key="1">
    <source>
        <dbReference type="SAM" id="MobiDB-lite"/>
    </source>
</evidence>
<accession>A0A656HGS2</accession>
<gene>
    <name evidence="3" type="ORF">Thini_2686</name>
</gene>
<name>A0A656HGS2_THINJ</name>
<dbReference type="Gene3D" id="1.25.40.10">
    <property type="entry name" value="Tetratricopeptide repeat domain"/>
    <property type="match status" value="2"/>
</dbReference>
<organism evidence="3 4">
    <name type="scientific">Thiothrix nivea (strain ATCC 35100 / DSM 5205 / JP2)</name>
    <dbReference type="NCBI Taxonomy" id="870187"/>
    <lineage>
        <taxon>Bacteria</taxon>
        <taxon>Pseudomonadati</taxon>
        <taxon>Pseudomonadota</taxon>
        <taxon>Gammaproteobacteria</taxon>
        <taxon>Thiotrichales</taxon>
        <taxon>Thiotrichaceae</taxon>
        <taxon>Thiothrix</taxon>
    </lineage>
</organism>
<reference evidence="4" key="1">
    <citation type="journal article" date="2011" name="Stand. Genomic Sci.">
        <title>Genome sequence of the filamentous, gliding Thiothrix nivea neotype strain (JP2(T)).</title>
        <authorList>
            <person name="Lapidus A."/>
            <person name="Nolan M."/>
            <person name="Lucas S."/>
            <person name="Glavina Del Rio T."/>
            <person name="Tice H."/>
            <person name="Cheng J.F."/>
            <person name="Tapia R."/>
            <person name="Han C."/>
            <person name="Goodwin L."/>
            <person name="Pitluck S."/>
            <person name="Liolios K."/>
            <person name="Pagani I."/>
            <person name="Ivanova N."/>
            <person name="Huntemann M."/>
            <person name="Mavromatis K."/>
            <person name="Mikhailova N."/>
            <person name="Pati A."/>
            <person name="Chen A."/>
            <person name="Palaniappan K."/>
            <person name="Land M."/>
            <person name="Brambilla E.M."/>
            <person name="Rohde M."/>
            <person name="Abt B."/>
            <person name="Verbarg S."/>
            <person name="Goker M."/>
            <person name="Bristow J."/>
            <person name="Eisen J.A."/>
            <person name="Markowitz V."/>
            <person name="Hugenholtz P."/>
            <person name="Kyrpides N.C."/>
            <person name="Klenk H.P."/>
            <person name="Woyke T."/>
        </authorList>
    </citation>
    <scope>NUCLEOTIDE SEQUENCE [LARGE SCALE GENOMIC DNA]</scope>
    <source>
        <strain evidence="4">ATCC 35100 / DSM 5205 / JP2</strain>
    </source>
</reference>
<dbReference type="Gene3D" id="3.40.50.10140">
    <property type="entry name" value="Toll/interleukin-1 receptor homology (TIR) domain"/>
    <property type="match status" value="1"/>
</dbReference>
<feature type="domain" description="TIR" evidence="2">
    <location>
        <begin position="3"/>
        <end position="129"/>
    </location>
</feature>
<dbReference type="AlphaFoldDB" id="A0A656HGS2"/>
<dbReference type="GO" id="GO:0007165">
    <property type="term" value="P:signal transduction"/>
    <property type="evidence" value="ECO:0007669"/>
    <property type="project" value="InterPro"/>
</dbReference>
<sequence>MDQQFDIFLSHNSADKPAIREIRQLLEEKGLSAWLDEEELQPGISWMTLLEAALCNCKSAGAFVGSNGVGSWERKEIEALLIEAVDNGIPVIPVLLPGDYEQPKLPPFLRTLTYIDMRSGITPELIDRLIWGITGKKPGPSRKIQPSIHPDRLPTVKGEFFGRKDELALLDKAWKNQHTHILQFIAPGGTGKTKLLRHWLDNTEDIGTRLTWSFYSQGISDNKQVSATPFFIYAFSKLSAARTEFITEEEKGEYLADLLRKHSCTLVLDGLEPLQHAKSEMRGELKDRAMRALLKSLATDNNTLCIITTRIAVHELSDRAHVTSRSLQNLALEDGVKLLISLGVKGTEIALMRAVKAYGCNALALSLLGNALRIRHEGDVRQRDNIRILTKAAGNKDNRHAFKVMQAYEDWFAGAPELALLYLLGLFDQPIGKDVMQVLWDANIPNLTTDISEDDWLEAIDTLRNDHSLLFEHEGNAEQFDCHPLIREYFGKQLRETWPDAWQRAHAELYNYYRSLPDEEQPETLEDMYPLFRAVEHGCLAGLYQQAFTEIYWKRISREKTYYLAKKGACGDDLSNLIHFFQKPWEIPAEELDIWSQASVLRTAGHRLRALGRIREAIKPFTAALKRYEQLNDPKQIAITASNLIEPYLTLGNVKTALRNAEKGVNHPDPKFVRRLENVSIFARTLHQAGRTKEAREHFIEAEKLQHDYDSQYRFLHSLSGFRYSELLLEENQFGEVLERAHYALEIAEATTPNPLYIGLARLILGRLSLLQAQLGEANKWLESALISLREAGNQDHLPRGLLTRSTLYRHINQTDLARQDLQEVFDIANGSGMRLHLTDGHLEMARLLLAEEETPPNLPLSGEEQDASATAVQERPSPDKGRPGGVSSAQAELSAANHVQAAAKLIQETGYHRRDQELAELQQAISSIPQ</sequence>
<keyword evidence="4" id="KW-1185">Reference proteome</keyword>
<dbReference type="RefSeq" id="WP_002709133.1">
    <property type="nucleotide sequence ID" value="NZ_JH651384.1"/>
</dbReference>
<dbReference type="Proteomes" id="UP000005317">
    <property type="component" value="Unassembled WGS sequence"/>
</dbReference>
<dbReference type="EMBL" id="JH651384">
    <property type="protein sequence ID" value="EIJ35224.1"/>
    <property type="molecule type" value="Genomic_DNA"/>
</dbReference>
<dbReference type="SUPFAM" id="SSF48452">
    <property type="entry name" value="TPR-like"/>
    <property type="match status" value="1"/>
</dbReference>
<proteinExistence type="predicted"/>
<dbReference type="Pfam" id="PF13676">
    <property type="entry name" value="TIR_2"/>
    <property type="match status" value="1"/>
</dbReference>